<keyword evidence="2" id="KW-0238">DNA-binding</keyword>
<dbReference type="OrthoDB" id="1863057at2"/>
<dbReference type="PANTHER" id="PTHR40661:SF3">
    <property type="entry name" value="FELS-1 PROPHAGE TRANSCRIPTIONAL REGULATOR"/>
    <property type="match status" value="1"/>
</dbReference>
<keyword evidence="1" id="KW-0805">Transcription regulation</keyword>
<dbReference type="InterPro" id="IPR039418">
    <property type="entry name" value="LexA-like"/>
</dbReference>
<dbReference type="eggNOG" id="COG1974">
    <property type="taxonomic scope" value="Bacteria"/>
</dbReference>
<comment type="caution">
    <text evidence="6">The sequence shown here is derived from an EMBL/GenBank/DDBJ whole genome shotgun (WGS) entry which is preliminary data.</text>
</comment>
<dbReference type="Gene3D" id="2.10.109.10">
    <property type="entry name" value="Umud Fragment, subunit A"/>
    <property type="match status" value="1"/>
</dbReference>
<dbReference type="HOGENOM" id="CLU_066192_1_1_9"/>
<gene>
    <name evidence="6" type="ORF">CLOHIR_00339</name>
</gene>
<evidence type="ECO:0000313" key="7">
    <source>
        <dbReference type="Proteomes" id="UP000003178"/>
    </source>
</evidence>
<dbReference type="STRING" id="500633.CLOHIR_00339"/>
<feature type="coiled-coil region" evidence="4">
    <location>
        <begin position="2"/>
        <end position="29"/>
    </location>
</feature>
<dbReference type="SMART" id="SM00530">
    <property type="entry name" value="HTH_XRE"/>
    <property type="match status" value="1"/>
</dbReference>
<evidence type="ECO:0000313" key="6">
    <source>
        <dbReference type="EMBL" id="EEA86001.1"/>
    </source>
</evidence>
<dbReference type="AlphaFoldDB" id="B6FWU0"/>
<protein>
    <submittedName>
        <fullName evidence="6">Peptidase S24-like protein</fullName>
    </submittedName>
</protein>
<feature type="domain" description="HTH cro/C1-type" evidence="5">
    <location>
        <begin position="16"/>
        <end position="70"/>
    </location>
</feature>
<dbReference type="InterPro" id="IPR010982">
    <property type="entry name" value="Lambda_DNA-bd_dom_sf"/>
</dbReference>
<dbReference type="Pfam" id="PF00717">
    <property type="entry name" value="Peptidase_S24"/>
    <property type="match status" value="1"/>
</dbReference>
<dbReference type="EMBL" id="ABWP01000011">
    <property type="protein sequence ID" value="EEA86001.1"/>
    <property type="molecule type" value="Genomic_DNA"/>
</dbReference>
<dbReference type="PROSITE" id="PS50943">
    <property type="entry name" value="HTH_CROC1"/>
    <property type="match status" value="1"/>
</dbReference>
<evidence type="ECO:0000256" key="4">
    <source>
        <dbReference type="SAM" id="Coils"/>
    </source>
</evidence>
<dbReference type="InterPro" id="IPR001387">
    <property type="entry name" value="Cro/C1-type_HTH"/>
</dbReference>
<name>B6FWU0_PEPHT</name>
<sequence length="214" mass="24072">MIMKGVVEMANLQDRLKSLRKENKYTQEDIGKFLNMTTSGYGYYEQGKNKPPLEILQKLASLYSVSLDYLLGNDDVRLKNEIKIDNVVKLPVLGSVRAGTGGWAIEEVIGHEYAFNLCADTSDYYYLKVKGDSMEPRISEGDLALVKKQSDVESGDLAIVLINGDEGVIKKVIKRDDCLELHSFNAYYPVRVFSGQALQDVKIIGKVINTTRHW</sequence>
<evidence type="ECO:0000256" key="3">
    <source>
        <dbReference type="ARBA" id="ARBA00023163"/>
    </source>
</evidence>
<keyword evidence="3" id="KW-0804">Transcription</keyword>
<proteinExistence type="predicted"/>
<keyword evidence="7" id="KW-1185">Reference proteome</keyword>
<dbReference type="Pfam" id="PF01381">
    <property type="entry name" value="HTH_3"/>
    <property type="match status" value="1"/>
</dbReference>
<organism evidence="6 7">
    <name type="scientific">Peptacetobacter hiranonis (strain DSM 13275 / JCM 10541 / KCTC 15199 / TO-931)</name>
    <name type="common">Clostridium hiranonis</name>
    <dbReference type="NCBI Taxonomy" id="500633"/>
    <lineage>
        <taxon>Bacteria</taxon>
        <taxon>Bacillati</taxon>
        <taxon>Bacillota</taxon>
        <taxon>Clostridia</taxon>
        <taxon>Peptostreptococcales</taxon>
        <taxon>Peptostreptococcaceae</taxon>
        <taxon>Peptacetobacter</taxon>
    </lineage>
</organism>
<evidence type="ECO:0000256" key="1">
    <source>
        <dbReference type="ARBA" id="ARBA00023015"/>
    </source>
</evidence>
<reference evidence="6 7" key="1">
    <citation type="submission" date="2008-09" db="EMBL/GenBank/DDBJ databases">
        <authorList>
            <person name="Fulton L."/>
            <person name="Clifton S."/>
            <person name="Fulton B."/>
            <person name="Xu J."/>
            <person name="Minx P."/>
            <person name="Pepin K.H."/>
            <person name="Johnson M."/>
            <person name="Thiruvilangam P."/>
            <person name="Bhonagiri V."/>
            <person name="Nash W.E."/>
            <person name="Mardis E.R."/>
            <person name="Wilson R.K."/>
        </authorList>
    </citation>
    <scope>NUCLEOTIDE SEQUENCE [LARGE SCALE GENOMIC DNA]</scope>
    <source>
        <strain evidence="6 7">DSM 13275</strain>
    </source>
</reference>
<evidence type="ECO:0000256" key="2">
    <source>
        <dbReference type="ARBA" id="ARBA00023125"/>
    </source>
</evidence>
<dbReference type="CDD" id="cd00093">
    <property type="entry name" value="HTH_XRE"/>
    <property type="match status" value="1"/>
</dbReference>
<dbReference type="InterPro" id="IPR015927">
    <property type="entry name" value="Peptidase_S24_S26A/B/C"/>
</dbReference>
<dbReference type="CDD" id="cd06529">
    <property type="entry name" value="S24_LexA-like"/>
    <property type="match status" value="1"/>
</dbReference>
<dbReference type="GO" id="GO:0003677">
    <property type="term" value="F:DNA binding"/>
    <property type="evidence" value="ECO:0007669"/>
    <property type="project" value="UniProtKB-KW"/>
</dbReference>
<dbReference type="InterPro" id="IPR036286">
    <property type="entry name" value="LexA/Signal_pep-like_sf"/>
</dbReference>
<dbReference type="SUPFAM" id="SSF47413">
    <property type="entry name" value="lambda repressor-like DNA-binding domains"/>
    <property type="match status" value="1"/>
</dbReference>
<dbReference type="Proteomes" id="UP000003178">
    <property type="component" value="Unassembled WGS sequence"/>
</dbReference>
<keyword evidence="4" id="KW-0175">Coiled coil</keyword>
<dbReference type="SUPFAM" id="SSF51306">
    <property type="entry name" value="LexA/Signal peptidase"/>
    <property type="match status" value="1"/>
</dbReference>
<accession>B6FWU0</accession>
<dbReference type="PANTHER" id="PTHR40661">
    <property type="match status" value="1"/>
</dbReference>
<reference evidence="6 7" key="2">
    <citation type="submission" date="2008-10" db="EMBL/GenBank/DDBJ databases">
        <title>Draft genome sequence of Clostridium hiranonis (DSM 13275).</title>
        <authorList>
            <person name="Sudarsanam P."/>
            <person name="Ley R."/>
            <person name="Guruge J."/>
            <person name="Turnbaugh P.J."/>
            <person name="Mahowald M."/>
            <person name="Liep D."/>
            <person name="Gordon J."/>
        </authorList>
    </citation>
    <scope>NUCLEOTIDE SEQUENCE [LARGE SCALE GENOMIC DNA]</scope>
    <source>
        <strain evidence="6 7">DSM 13275</strain>
    </source>
</reference>
<evidence type="ECO:0000259" key="5">
    <source>
        <dbReference type="PROSITE" id="PS50943"/>
    </source>
</evidence>
<dbReference type="Gene3D" id="1.10.260.40">
    <property type="entry name" value="lambda repressor-like DNA-binding domains"/>
    <property type="match status" value="1"/>
</dbReference>